<dbReference type="GO" id="GO:0004175">
    <property type="term" value="F:endopeptidase activity"/>
    <property type="evidence" value="ECO:0007669"/>
    <property type="project" value="UniProtKB-ARBA"/>
</dbReference>
<proteinExistence type="predicted"/>
<gene>
    <name evidence="3" type="ORF">IAC55_07640</name>
</gene>
<dbReference type="InterPro" id="IPR003675">
    <property type="entry name" value="Rce1/LyrA-like_dom"/>
</dbReference>
<feature type="transmembrane region" description="Helical" evidence="1">
    <location>
        <begin position="204"/>
        <end position="230"/>
    </location>
</feature>
<reference evidence="3" key="1">
    <citation type="submission" date="2020-10" db="EMBL/GenBank/DDBJ databases">
        <authorList>
            <person name="Gilroy R."/>
        </authorList>
    </citation>
    <scope>NUCLEOTIDE SEQUENCE</scope>
    <source>
        <strain evidence="3">F6-4510</strain>
    </source>
</reference>
<keyword evidence="1" id="KW-1133">Transmembrane helix</keyword>
<dbReference type="Proteomes" id="UP000823611">
    <property type="component" value="Unassembled WGS sequence"/>
</dbReference>
<reference evidence="3" key="2">
    <citation type="journal article" date="2021" name="PeerJ">
        <title>Extensive microbial diversity within the chicken gut microbiome revealed by metagenomics and culture.</title>
        <authorList>
            <person name="Gilroy R."/>
            <person name="Ravi A."/>
            <person name="Getino M."/>
            <person name="Pursley I."/>
            <person name="Horton D.L."/>
            <person name="Alikhan N.F."/>
            <person name="Baker D."/>
            <person name="Gharbi K."/>
            <person name="Hall N."/>
            <person name="Watson M."/>
            <person name="Adriaenssens E.M."/>
            <person name="Foster-Nyarko E."/>
            <person name="Jarju S."/>
            <person name="Secka A."/>
            <person name="Antonio M."/>
            <person name="Oren A."/>
            <person name="Chaudhuri R.R."/>
            <person name="La Ragione R."/>
            <person name="Hildebrand F."/>
            <person name="Pallen M.J."/>
        </authorList>
    </citation>
    <scope>NUCLEOTIDE SEQUENCE</scope>
    <source>
        <strain evidence="3">F6-4510</strain>
    </source>
</reference>
<keyword evidence="3" id="KW-0378">Hydrolase</keyword>
<dbReference type="InterPro" id="IPR052710">
    <property type="entry name" value="CAAX_protease"/>
</dbReference>
<name>A0A9D9DZP2_9FIRM</name>
<dbReference type="PANTHER" id="PTHR36435:SF1">
    <property type="entry name" value="CAAX AMINO TERMINAL PROTEASE FAMILY PROTEIN"/>
    <property type="match status" value="1"/>
</dbReference>
<dbReference type="AlphaFoldDB" id="A0A9D9DZP2"/>
<keyword evidence="1" id="KW-0472">Membrane</keyword>
<dbReference type="PANTHER" id="PTHR36435">
    <property type="entry name" value="SLR1288 PROTEIN"/>
    <property type="match status" value="1"/>
</dbReference>
<protein>
    <submittedName>
        <fullName evidence="3">CPBP family intramembrane metalloprotease</fullName>
    </submittedName>
</protein>
<accession>A0A9D9DZP2</accession>
<feature type="transmembrane region" description="Helical" evidence="1">
    <location>
        <begin position="143"/>
        <end position="158"/>
    </location>
</feature>
<keyword evidence="3" id="KW-0645">Protease</keyword>
<feature type="transmembrane region" description="Helical" evidence="1">
    <location>
        <begin position="163"/>
        <end position="184"/>
    </location>
</feature>
<feature type="transmembrane region" description="Helical" evidence="1">
    <location>
        <begin position="49"/>
        <end position="76"/>
    </location>
</feature>
<feature type="transmembrane region" description="Helical" evidence="1">
    <location>
        <begin position="88"/>
        <end position="109"/>
    </location>
</feature>
<evidence type="ECO:0000313" key="4">
    <source>
        <dbReference type="Proteomes" id="UP000823611"/>
    </source>
</evidence>
<organism evidence="3 4">
    <name type="scientific">Candidatus Fimicola merdigallinarum</name>
    <dbReference type="NCBI Taxonomy" id="2840819"/>
    <lineage>
        <taxon>Bacteria</taxon>
        <taxon>Bacillati</taxon>
        <taxon>Bacillota</taxon>
        <taxon>Clostridia</taxon>
        <taxon>Lachnospirales</taxon>
        <taxon>Lachnospiraceae</taxon>
        <taxon>Lachnospiraceae incertae sedis</taxon>
        <taxon>Candidatus Fimicola</taxon>
    </lineage>
</organism>
<evidence type="ECO:0000313" key="3">
    <source>
        <dbReference type="EMBL" id="MBO8435175.1"/>
    </source>
</evidence>
<keyword evidence="3" id="KW-0482">Metalloprotease</keyword>
<dbReference type="Pfam" id="PF02517">
    <property type="entry name" value="Rce1-like"/>
    <property type="match status" value="1"/>
</dbReference>
<dbReference type="GO" id="GO:0008237">
    <property type="term" value="F:metallopeptidase activity"/>
    <property type="evidence" value="ECO:0007669"/>
    <property type="project" value="UniProtKB-KW"/>
</dbReference>
<feature type="domain" description="CAAX prenyl protease 2/Lysostaphin resistance protein A-like" evidence="2">
    <location>
        <begin position="89"/>
        <end position="175"/>
    </location>
</feature>
<dbReference type="GO" id="GO:0080120">
    <property type="term" value="P:CAAX-box protein maturation"/>
    <property type="evidence" value="ECO:0007669"/>
    <property type="project" value="UniProtKB-ARBA"/>
</dbReference>
<comment type="caution">
    <text evidence="3">The sequence shown here is derived from an EMBL/GenBank/DDBJ whole genome shotgun (WGS) entry which is preliminary data.</text>
</comment>
<dbReference type="EMBL" id="JADIMX010000142">
    <property type="protein sequence ID" value="MBO8435175.1"/>
    <property type="molecule type" value="Genomic_DNA"/>
</dbReference>
<evidence type="ECO:0000256" key="1">
    <source>
        <dbReference type="SAM" id="Phobius"/>
    </source>
</evidence>
<evidence type="ECO:0000259" key="2">
    <source>
        <dbReference type="Pfam" id="PF02517"/>
    </source>
</evidence>
<sequence>MDFLNVPLVLNLILSQVFVFGIPATLYFIYTKESPKKVLRLNPISFVNILLIIGISIFIQPIMTLLSAITSIFFTNNVSELLTETDNIPLWLMLIGTALTPAIFEELFFRGIVFYGYKTTSLIKASLMTGLLFGLMHMDLQQFLYAFAMGTVFCFLVYKTKSIFASVISHFTINASQIALYSLLTSSLTTSEIDMSLNPTFMDVMASIFSSILLVVASLPFLALLIWAFLKVNKNTKIDTDEIYYNLPKNMQEPIATKSLAFAVGIFFLQVIIIPVIVIFIYIILYGF</sequence>
<keyword evidence="1" id="KW-0812">Transmembrane</keyword>
<feature type="transmembrane region" description="Helical" evidence="1">
    <location>
        <begin position="6"/>
        <end position="29"/>
    </location>
</feature>
<feature type="transmembrane region" description="Helical" evidence="1">
    <location>
        <begin position="260"/>
        <end position="285"/>
    </location>
</feature>